<evidence type="ECO:0000313" key="2">
    <source>
        <dbReference type="Proteomes" id="UP000634136"/>
    </source>
</evidence>
<keyword evidence="2" id="KW-1185">Reference proteome</keyword>
<reference evidence="1" key="1">
    <citation type="submission" date="2020-09" db="EMBL/GenBank/DDBJ databases">
        <title>Genome-Enabled Discovery of Anthraquinone Biosynthesis in Senna tora.</title>
        <authorList>
            <person name="Kang S.-H."/>
            <person name="Pandey R.P."/>
            <person name="Lee C.-M."/>
            <person name="Sim J.-S."/>
            <person name="Jeong J.-T."/>
            <person name="Choi B.-S."/>
            <person name="Jung M."/>
            <person name="Ginzburg D."/>
            <person name="Zhao K."/>
            <person name="Won S.Y."/>
            <person name="Oh T.-J."/>
            <person name="Yu Y."/>
            <person name="Kim N.-H."/>
            <person name="Lee O.R."/>
            <person name="Lee T.-H."/>
            <person name="Bashyal P."/>
            <person name="Kim T.-S."/>
            <person name="Lee W.-H."/>
            <person name="Kawkins C."/>
            <person name="Kim C.-K."/>
            <person name="Kim J.S."/>
            <person name="Ahn B.O."/>
            <person name="Rhee S.Y."/>
            <person name="Sohng J.K."/>
        </authorList>
    </citation>
    <scope>NUCLEOTIDE SEQUENCE</scope>
    <source>
        <tissue evidence="1">Leaf</tissue>
    </source>
</reference>
<sequence>MAKKGYGSAFYLKEDDDGWWHIYGTLVPKA</sequence>
<name>A0A834VZ47_9FABA</name>
<evidence type="ECO:0000313" key="1">
    <source>
        <dbReference type="EMBL" id="KAF7803508.1"/>
    </source>
</evidence>
<comment type="caution">
    <text evidence="1">The sequence shown here is derived from an EMBL/GenBank/DDBJ whole genome shotgun (WGS) entry which is preliminary data.</text>
</comment>
<organism evidence="1 2">
    <name type="scientific">Senna tora</name>
    <dbReference type="NCBI Taxonomy" id="362788"/>
    <lineage>
        <taxon>Eukaryota</taxon>
        <taxon>Viridiplantae</taxon>
        <taxon>Streptophyta</taxon>
        <taxon>Embryophyta</taxon>
        <taxon>Tracheophyta</taxon>
        <taxon>Spermatophyta</taxon>
        <taxon>Magnoliopsida</taxon>
        <taxon>eudicotyledons</taxon>
        <taxon>Gunneridae</taxon>
        <taxon>Pentapetalae</taxon>
        <taxon>rosids</taxon>
        <taxon>fabids</taxon>
        <taxon>Fabales</taxon>
        <taxon>Fabaceae</taxon>
        <taxon>Caesalpinioideae</taxon>
        <taxon>Cassia clade</taxon>
        <taxon>Senna</taxon>
    </lineage>
</organism>
<protein>
    <submittedName>
        <fullName evidence="1">Uncharacterized protein</fullName>
    </submittedName>
</protein>
<dbReference type="AlphaFoldDB" id="A0A834VZ47"/>
<dbReference type="Proteomes" id="UP000634136">
    <property type="component" value="Unassembled WGS sequence"/>
</dbReference>
<dbReference type="EMBL" id="JAAIUW010000013">
    <property type="protein sequence ID" value="KAF7803508.1"/>
    <property type="molecule type" value="Genomic_DNA"/>
</dbReference>
<accession>A0A834VZ47</accession>
<proteinExistence type="predicted"/>
<gene>
    <name evidence="1" type="ORF">G2W53_042619</name>
</gene>